<dbReference type="InterPro" id="IPR013766">
    <property type="entry name" value="Thioredoxin_domain"/>
</dbReference>
<sequence length="173" mass="19768">MILNKFCVNLLMVFLPFMGFAQHGEVAISFEALADSLAKHPKPIIVNVYTDWCTYCSMQENGIKKSAELSATLGKEMYYLKLNAENRENISFNHKQYHFKPNGPSTGIHELVLELGKDSKDIAYPMWFILDARYKVQYSFSGYLKPKDLNTLLLAYLKAEKTQLSNRVSEGIN</sequence>
<keyword evidence="1" id="KW-0676">Redox-active center</keyword>
<dbReference type="OrthoDB" id="9811036at2"/>
<evidence type="ECO:0000259" key="3">
    <source>
        <dbReference type="PROSITE" id="PS51352"/>
    </source>
</evidence>
<keyword evidence="5" id="KW-1185">Reference proteome</keyword>
<keyword evidence="2" id="KW-0732">Signal</keyword>
<dbReference type="InterPro" id="IPR036249">
    <property type="entry name" value="Thioredoxin-like_sf"/>
</dbReference>
<dbReference type="Gene3D" id="3.40.30.10">
    <property type="entry name" value="Glutaredoxin"/>
    <property type="match status" value="1"/>
</dbReference>
<name>A0A1M5F1W7_9SPHI</name>
<dbReference type="PROSITE" id="PS00194">
    <property type="entry name" value="THIOREDOXIN_1"/>
    <property type="match status" value="1"/>
</dbReference>
<dbReference type="Proteomes" id="UP000184287">
    <property type="component" value="Unassembled WGS sequence"/>
</dbReference>
<feature type="domain" description="Thioredoxin" evidence="3">
    <location>
        <begin position="21"/>
        <end position="162"/>
    </location>
</feature>
<dbReference type="InterPro" id="IPR017937">
    <property type="entry name" value="Thioredoxin_CS"/>
</dbReference>
<feature type="chain" id="PRO_5013223035" description="Thioredoxin domain-containing protein" evidence="2">
    <location>
        <begin position="22"/>
        <end position="173"/>
    </location>
</feature>
<gene>
    <name evidence="4" type="ORF">SAMN04488522_103900</name>
</gene>
<dbReference type="AlphaFoldDB" id="A0A1M5F1W7"/>
<feature type="signal peptide" evidence="2">
    <location>
        <begin position="1"/>
        <end position="21"/>
    </location>
</feature>
<evidence type="ECO:0000256" key="2">
    <source>
        <dbReference type="SAM" id="SignalP"/>
    </source>
</evidence>
<dbReference type="SUPFAM" id="SSF52833">
    <property type="entry name" value="Thioredoxin-like"/>
    <property type="match status" value="1"/>
</dbReference>
<reference evidence="5" key="1">
    <citation type="submission" date="2016-11" db="EMBL/GenBank/DDBJ databases">
        <authorList>
            <person name="Varghese N."/>
            <person name="Submissions S."/>
        </authorList>
    </citation>
    <scope>NUCLEOTIDE SEQUENCE [LARGE SCALE GENOMIC DNA]</scope>
    <source>
        <strain evidence="5">DSM 16990</strain>
    </source>
</reference>
<evidence type="ECO:0000313" key="5">
    <source>
        <dbReference type="Proteomes" id="UP000184287"/>
    </source>
</evidence>
<organism evidence="4 5">
    <name type="scientific">Pedobacter caeni</name>
    <dbReference type="NCBI Taxonomy" id="288992"/>
    <lineage>
        <taxon>Bacteria</taxon>
        <taxon>Pseudomonadati</taxon>
        <taxon>Bacteroidota</taxon>
        <taxon>Sphingobacteriia</taxon>
        <taxon>Sphingobacteriales</taxon>
        <taxon>Sphingobacteriaceae</taxon>
        <taxon>Pedobacter</taxon>
    </lineage>
</organism>
<dbReference type="PROSITE" id="PS51352">
    <property type="entry name" value="THIOREDOXIN_2"/>
    <property type="match status" value="1"/>
</dbReference>
<protein>
    <recommendedName>
        <fullName evidence="3">Thioredoxin domain-containing protein</fullName>
    </recommendedName>
</protein>
<dbReference type="InterPro" id="IPR012336">
    <property type="entry name" value="Thioredoxin-like_fold"/>
</dbReference>
<proteinExistence type="predicted"/>
<accession>A0A1M5F1W7</accession>
<dbReference type="RefSeq" id="WP_073232612.1">
    <property type="nucleotide sequence ID" value="NZ_FQUQ01000003.1"/>
</dbReference>
<evidence type="ECO:0000256" key="1">
    <source>
        <dbReference type="ARBA" id="ARBA00023284"/>
    </source>
</evidence>
<dbReference type="Pfam" id="PF13098">
    <property type="entry name" value="Thioredoxin_2"/>
    <property type="match status" value="1"/>
</dbReference>
<dbReference type="EMBL" id="FQUQ01000003">
    <property type="protein sequence ID" value="SHF85489.1"/>
    <property type="molecule type" value="Genomic_DNA"/>
</dbReference>
<dbReference type="STRING" id="288992.SAMN04488522_103900"/>
<evidence type="ECO:0000313" key="4">
    <source>
        <dbReference type="EMBL" id="SHF85489.1"/>
    </source>
</evidence>